<dbReference type="SMART" id="SM00471">
    <property type="entry name" value="HDc"/>
    <property type="match status" value="1"/>
</dbReference>
<evidence type="ECO:0000313" key="3">
    <source>
        <dbReference type="Proteomes" id="UP000009173"/>
    </source>
</evidence>
<dbReference type="Pfam" id="PF13487">
    <property type="entry name" value="HD_5"/>
    <property type="match status" value="1"/>
</dbReference>
<dbReference type="Pfam" id="PF11871">
    <property type="entry name" value="DUF3391"/>
    <property type="match status" value="1"/>
</dbReference>
<protein>
    <submittedName>
        <fullName evidence="2">Metal dependent phosphohydrolase</fullName>
    </submittedName>
</protein>
<dbReference type="InterPro" id="IPR021812">
    <property type="entry name" value="DUF3391"/>
</dbReference>
<evidence type="ECO:0000259" key="1">
    <source>
        <dbReference type="PROSITE" id="PS51832"/>
    </source>
</evidence>
<gene>
    <name evidence="2" type="ordered locus">Dvul_2450</name>
</gene>
<dbReference type="PROSITE" id="PS51832">
    <property type="entry name" value="HD_GYP"/>
    <property type="match status" value="1"/>
</dbReference>
<dbReference type="SUPFAM" id="SSF109604">
    <property type="entry name" value="HD-domain/PDEase-like"/>
    <property type="match status" value="1"/>
</dbReference>
<dbReference type="NCBIfam" id="TIGR00277">
    <property type="entry name" value="HDIG"/>
    <property type="match status" value="1"/>
</dbReference>
<dbReference type="InterPro" id="IPR037522">
    <property type="entry name" value="HD_GYP_dom"/>
</dbReference>
<dbReference type="InterPro" id="IPR006675">
    <property type="entry name" value="HDIG_dom"/>
</dbReference>
<organism evidence="2 3">
    <name type="scientific">Nitratidesulfovibrio vulgaris (strain DP4)</name>
    <name type="common">Desulfovibrio vulgaris</name>
    <dbReference type="NCBI Taxonomy" id="391774"/>
    <lineage>
        <taxon>Bacteria</taxon>
        <taxon>Pseudomonadati</taxon>
        <taxon>Thermodesulfobacteriota</taxon>
        <taxon>Desulfovibrionia</taxon>
        <taxon>Desulfovibrionales</taxon>
        <taxon>Desulfovibrionaceae</taxon>
        <taxon>Nitratidesulfovibrio</taxon>
    </lineage>
</organism>
<dbReference type="PANTHER" id="PTHR43155">
    <property type="entry name" value="CYCLIC DI-GMP PHOSPHODIESTERASE PA4108-RELATED"/>
    <property type="match status" value="1"/>
</dbReference>
<feature type="domain" description="HD-GYP" evidence="1">
    <location>
        <begin position="139"/>
        <end position="335"/>
    </location>
</feature>
<dbReference type="GO" id="GO:0016787">
    <property type="term" value="F:hydrolase activity"/>
    <property type="evidence" value="ECO:0007669"/>
    <property type="project" value="UniProtKB-KW"/>
</dbReference>
<proteinExistence type="predicted"/>
<sequence>MLKKIGTVELKPGMFVVDTGISWLENPYLYAHEGLVGSESDVRRIRDEGYLEVFIDTRRSLFGRDPDGVSDEEILSGALQQLEDPGVLEPQVPVAEEMRKATVLYDTTVRYARGIMDEMRDKGVVDMSEAEPLVDSMLGSITRNTNALVGLAKLRNVDEYTYTHCINVGLLSMVFGRHLGFGPVTLARLGLAGLFHDLGKARIPDDILKSPRRLSPDEFEVMKGHPGIGFEYMRERGGVPEEVLEGVYEHHEKHNGLGYPRGLRGEQISVAGRILAVVDVYDALTSRRVYKEPMLPHKALSLMYGMRGQDFSPGLVERFIRCLGIYPVGSVVELNTGQRCVVSEANLRNPLQPRVLIVHDSKGRPCSPRPLDLAGQTAVRIATCLDPVGVGIDPGRALGAM</sequence>
<dbReference type="KEGG" id="dvl:Dvul_2450"/>
<dbReference type="AlphaFoldDB" id="A0A0H3AAX0"/>
<dbReference type="Gene3D" id="1.10.3210.10">
    <property type="entry name" value="Hypothetical protein af1432"/>
    <property type="match status" value="1"/>
</dbReference>
<reference evidence="3" key="1">
    <citation type="journal article" date="2009" name="Environ. Microbiol.">
        <title>Contribution of mobile genetic elements to Desulfovibrio vulgaris genome plasticity.</title>
        <authorList>
            <person name="Walker C.B."/>
            <person name="Stolyar S."/>
            <person name="Chivian D."/>
            <person name="Pinel N."/>
            <person name="Gabster J.A."/>
            <person name="Dehal P.S."/>
            <person name="He Z."/>
            <person name="Yang Z.K."/>
            <person name="Yen H.C."/>
            <person name="Zhou J."/>
            <person name="Wall J.D."/>
            <person name="Hazen T.C."/>
            <person name="Arkin A.P."/>
            <person name="Stahl D.A."/>
        </authorList>
    </citation>
    <scope>NUCLEOTIDE SEQUENCE [LARGE SCALE GENOMIC DNA]</scope>
    <source>
        <strain evidence="3">DP4</strain>
    </source>
</reference>
<dbReference type="Proteomes" id="UP000009173">
    <property type="component" value="Chromosome"/>
</dbReference>
<dbReference type="EMBL" id="CP000527">
    <property type="protein sequence ID" value="ABM29466.1"/>
    <property type="molecule type" value="Genomic_DNA"/>
</dbReference>
<dbReference type="CDD" id="cd00077">
    <property type="entry name" value="HDc"/>
    <property type="match status" value="1"/>
</dbReference>
<dbReference type="PANTHER" id="PTHR43155:SF2">
    <property type="entry name" value="CYCLIC DI-GMP PHOSPHODIESTERASE PA4108"/>
    <property type="match status" value="1"/>
</dbReference>
<evidence type="ECO:0000313" key="2">
    <source>
        <dbReference type="EMBL" id="ABM29466.1"/>
    </source>
</evidence>
<keyword evidence="2" id="KW-0378">Hydrolase</keyword>
<accession>A0A0H3AAX0</accession>
<name>A0A0H3AAX0_NITV4</name>
<dbReference type="InterPro" id="IPR003607">
    <property type="entry name" value="HD/PDEase_dom"/>
</dbReference>
<dbReference type="HOGENOM" id="CLU_000445_92_1_7"/>
<dbReference type="RefSeq" id="WP_010937797.1">
    <property type="nucleotide sequence ID" value="NC_008751.1"/>
</dbReference>